<proteinExistence type="predicted"/>
<dbReference type="Proteomes" id="UP000272051">
    <property type="component" value="Unassembled WGS sequence"/>
</dbReference>
<evidence type="ECO:0000313" key="2">
    <source>
        <dbReference type="EMBL" id="RLE52884.1"/>
    </source>
</evidence>
<organism evidence="2 3">
    <name type="scientific">Thermoproteota archaeon</name>
    <dbReference type="NCBI Taxonomy" id="2056631"/>
    <lineage>
        <taxon>Archaea</taxon>
        <taxon>Thermoproteota</taxon>
    </lineage>
</organism>
<name>A0A497EZP9_9CREN</name>
<dbReference type="SUPFAM" id="SSF46785">
    <property type="entry name" value="Winged helix' DNA-binding domain"/>
    <property type="match status" value="1"/>
</dbReference>
<dbReference type="Pfam" id="PF04182">
    <property type="entry name" value="B-block_TFIIIC"/>
    <property type="match status" value="1"/>
</dbReference>
<dbReference type="Gene3D" id="1.10.10.10">
    <property type="entry name" value="Winged helix-like DNA-binding domain superfamily/Winged helix DNA-binding domain"/>
    <property type="match status" value="1"/>
</dbReference>
<dbReference type="InterPro" id="IPR036390">
    <property type="entry name" value="WH_DNA-bd_sf"/>
</dbReference>
<protein>
    <submittedName>
        <fullName evidence="2">Lrp/AsnC family transcriptional regulator</fullName>
    </submittedName>
</protein>
<dbReference type="InterPro" id="IPR007309">
    <property type="entry name" value="TFIIIC_Bblock-bd"/>
</dbReference>
<dbReference type="AlphaFoldDB" id="A0A497EZP9"/>
<accession>A0A497EZP9</accession>
<gene>
    <name evidence="2" type="ORF">DRJ33_02560</name>
</gene>
<feature type="domain" description="B-block binding subunit of TFIIIC" evidence="1">
    <location>
        <begin position="20"/>
        <end position="76"/>
    </location>
</feature>
<evidence type="ECO:0000259" key="1">
    <source>
        <dbReference type="Pfam" id="PF04182"/>
    </source>
</evidence>
<comment type="caution">
    <text evidence="2">The sequence shown here is derived from an EMBL/GenBank/DDBJ whole genome shotgun (WGS) entry which is preliminary data.</text>
</comment>
<reference evidence="2 3" key="1">
    <citation type="submission" date="2018-06" db="EMBL/GenBank/DDBJ databases">
        <title>Extensive metabolic versatility and redundancy in microbially diverse, dynamic hydrothermal sediments.</title>
        <authorList>
            <person name="Dombrowski N."/>
            <person name="Teske A."/>
            <person name="Baker B.J."/>
        </authorList>
    </citation>
    <scope>NUCLEOTIDE SEQUENCE [LARGE SCALE GENOMIC DNA]</scope>
    <source>
        <strain evidence="2">B34_G17</strain>
    </source>
</reference>
<sequence>MFKEGVRSLAEGLALPSEALEKQALSLVEQSGERGLLQCDLWKLLKTDSREGSRIVSKLEKKGLIKREPVLHNGRKTFRIVLVKKPELKISISSIRGIPCFSCLNIHRCGIGQPISPVTCKELNEYLEAEASKLDS</sequence>
<evidence type="ECO:0000313" key="3">
    <source>
        <dbReference type="Proteomes" id="UP000272051"/>
    </source>
</evidence>
<dbReference type="InterPro" id="IPR036388">
    <property type="entry name" value="WH-like_DNA-bd_sf"/>
</dbReference>
<dbReference type="EMBL" id="QMQX01000031">
    <property type="protein sequence ID" value="RLE52884.1"/>
    <property type="molecule type" value="Genomic_DNA"/>
</dbReference>